<reference evidence="12 13" key="1">
    <citation type="submission" date="2024-03" db="EMBL/GenBank/DDBJ databases">
        <title>The genome assembly and annotation of the cricket Gryllus longicercus Weissman &amp; Gray.</title>
        <authorList>
            <person name="Szrajer S."/>
            <person name="Gray D."/>
            <person name="Ylla G."/>
        </authorList>
    </citation>
    <scope>NUCLEOTIDE SEQUENCE [LARGE SCALE GENOMIC DNA]</scope>
    <source>
        <strain evidence="12">DAG 2021-001</strain>
        <tissue evidence="12">Whole body minus gut</tissue>
    </source>
</reference>
<evidence type="ECO:0000313" key="12">
    <source>
        <dbReference type="EMBL" id="KAK7794623.1"/>
    </source>
</evidence>
<feature type="region of interest" description="Disordered" evidence="9">
    <location>
        <begin position="903"/>
        <end position="1065"/>
    </location>
</feature>
<dbReference type="InterPro" id="IPR049773">
    <property type="entry name" value="AF10-like_CC"/>
</dbReference>
<feature type="region of interest" description="Disordered" evidence="9">
    <location>
        <begin position="311"/>
        <end position="415"/>
    </location>
</feature>
<evidence type="ECO:0000256" key="9">
    <source>
        <dbReference type="SAM" id="MobiDB-lite"/>
    </source>
</evidence>
<dbReference type="InterPro" id="IPR049781">
    <property type="entry name" value="AF10/AF17_PHD"/>
</dbReference>
<feature type="compositionally biased region" description="Basic residues" evidence="9">
    <location>
        <begin position="713"/>
        <end position="722"/>
    </location>
</feature>
<keyword evidence="13" id="KW-1185">Reference proteome</keyword>
<dbReference type="InterPro" id="IPR034732">
    <property type="entry name" value="EPHD"/>
</dbReference>
<dbReference type="Pfam" id="PF13832">
    <property type="entry name" value="zf-HC5HC2H_2"/>
    <property type="match status" value="1"/>
</dbReference>
<name>A0AAN9VQB5_9ORTH</name>
<comment type="caution">
    <text evidence="12">The sequence shown here is derived from an EMBL/GenBank/DDBJ whole genome shotgun (WGS) entry which is preliminary data.</text>
</comment>
<dbReference type="FunFam" id="3.30.40.10:FF:000042">
    <property type="entry name" value="protein AF-10 isoform X1"/>
    <property type="match status" value="1"/>
</dbReference>
<evidence type="ECO:0000256" key="2">
    <source>
        <dbReference type="ARBA" id="ARBA00022553"/>
    </source>
</evidence>
<dbReference type="Proteomes" id="UP001378592">
    <property type="component" value="Unassembled WGS sequence"/>
</dbReference>
<feature type="region of interest" description="Disordered" evidence="9">
    <location>
        <begin position="659"/>
        <end position="763"/>
    </location>
</feature>
<dbReference type="FunFam" id="3.30.40.10:FF:000053">
    <property type="entry name" value="protein AF-10 isoform X2"/>
    <property type="match status" value="1"/>
</dbReference>
<dbReference type="Gene3D" id="3.30.40.10">
    <property type="entry name" value="Zinc/RING finger domain, C3HC4 (zinc finger)"/>
    <property type="match status" value="2"/>
</dbReference>
<feature type="compositionally biased region" description="Polar residues" evidence="9">
    <location>
        <begin position="348"/>
        <end position="358"/>
    </location>
</feature>
<feature type="compositionally biased region" description="Low complexity" evidence="9">
    <location>
        <begin position="511"/>
        <end position="533"/>
    </location>
</feature>
<feature type="compositionally biased region" description="Pro residues" evidence="9">
    <location>
        <begin position="999"/>
        <end position="1010"/>
    </location>
</feature>
<dbReference type="GO" id="GO:0042393">
    <property type="term" value="F:histone binding"/>
    <property type="evidence" value="ECO:0007669"/>
    <property type="project" value="UniProtKB-ARBA"/>
</dbReference>
<dbReference type="GO" id="GO:0031491">
    <property type="term" value="F:nucleosome binding"/>
    <property type="evidence" value="ECO:0007669"/>
    <property type="project" value="TreeGrafter"/>
</dbReference>
<feature type="domain" description="PHD-type" evidence="11">
    <location>
        <begin position="62"/>
        <end position="181"/>
    </location>
</feature>
<evidence type="ECO:0000256" key="4">
    <source>
        <dbReference type="ARBA" id="ARBA00022737"/>
    </source>
</evidence>
<gene>
    <name evidence="12" type="ORF">R5R35_008147</name>
</gene>
<feature type="compositionally biased region" description="Basic and acidic residues" evidence="9">
    <location>
        <begin position="723"/>
        <end position="733"/>
    </location>
</feature>
<evidence type="ECO:0000256" key="8">
    <source>
        <dbReference type="PROSITE-ProRule" id="PRU00146"/>
    </source>
</evidence>
<feature type="compositionally biased region" description="Low complexity" evidence="9">
    <location>
        <begin position="980"/>
        <end position="989"/>
    </location>
</feature>
<feature type="compositionally biased region" description="Polar residues" evidence="9">
    <location>
        <begin position="367"/>
        <end position="383"/>
    </location>
</feature>
<evidence type="ECO:0000256" key="5">
    <source>
        <dbReference type="ARBA" id="ARBA00022771"/>
    </source>
</evidence>
<keyword evidence="4" id="KW-0677">Repeat</keyword>
<keyword evidence="3" id="KW-0479">Metal-binding</keyword>
<sequence length="1065" mass="110313">MKEMVGGCCVCSDERGWAENPLVYCDGQGCTVAVHQACYGIVTVPTGPWFCRKCESQERAARVRCELCPSRDGALKRTDNNGWAHVVCALYIPEVRFGNVTTMEPIILQLIPTERFSKVCYICEEQGKGSRAMIGACMQCNKSGCKQQFHVTCAQALGLLCEEAGNYLDNVKYCGYCQHHYSKLKKGGNVKTIPPYKPIPADNGSSDSSPEKESESVMKQGFGGKRKSGGKSNLVGGKSVGKVGGHSPAAGDSSSVSPDVMGESSKGPSPSFGKDLAGTGGSNVTNAVAGNSKFSTSNFIESVMTQGESAFGTDVSQQHPRASVPPASGPIGKKRKTGGNRNPVVASDVSSEAGSAHSTVGPLIVHPSNSGNASSSNHLSPNVSHDLGSVNSYADPKKSKSDTNHSGGFSNMTHPLTTSESVVVNNVINRTSSISSSNVITSTASTHPMTTGIVVSVPLTAASLQPSVQVLPPATVVTTASPAYQQTSVVAASGANGAVPVPVATTVAAPASAAVPSSTVPVVPSTSVEPVSGNRPAGVGQEELPPPGKRARSQSTEKNDKGRNKKRGSAGVNNIPSTIITSTATTTITTTATATTTITTATTVSTSTVTLTSSSATISTVSSVSNTTAITTTTATTLTAIASATATSSLTQVTAVNCGNKRGSRASHGNSNTPPPLPVHLPPSSVGPSLQSPMVKESPPSSPNSETTSVHSGSRRSKSKKSCSREKEERDLKLFQNGVSAPHMLGNQLNPSSTMAQKMSDTLSQELEAHSIFNDSSNSTSNLVGPPLHSRVIASVRSGQNNSSSSTSASSSAAAANAASANASASVATIPQSLDQLLERQWEQGSQFLMEQAQHFDIASLLSCLHQLRAENLRLEEHVNSLLQRRDHLLAVNARLAIPLTSQPPAQVNNVHPSAGAAPHHQEPPRATRVNNSYLPHPMENGLPPEPSPPAGNLAYPHQHRSPLAANASPAERNIPPQPSSSMRPSPASGGYMMSQSPLNPPAPQPPPAPGSAASTPGVVRSTSGTPESMRSGDGRRSGSYPVYPVASQNVSQVPVVTTQQDCTK</sequence>
<dbReference type="CDD" id="cd15574">
    <property type="entry name" value="PHD_AF10_AF17"/>
    <property type="match status" value="1"/>
</dbReference>
<evidence type="ECO:0000313" key="13">
    <source>
        <dbReference type="Proteomes" id="UP001378592"/>
    </source>
</evidence>
<dbReference type="GO" id="GO:0006357">
    <property type="term" value="P:regulation of transcription by RNA polymerase II"/>
    <property type="evidence" value="ECO:0007669"/>
    <property type="project" value="TreeGrafter"/>
</dbReference>
<dbReference type="PANTHER" id="PTHR13793:SF164">
    <property type="entry name" value="ALHAMBRA, ISOFORM P"/>
    <property type="match status" value="1"/>
</dbReference>
<dbReference type="PROSITE" id="PS01359">
    <property type="entry name" value="ZF_PHD_1"/>
    <property type="match status" value="1"/>
</dbReference>
<dbReference type="InterPro" id="IPR019786">
    <property type="entry name" value="Zinc_finger_PHD-type_CS"/>
</dbReference>
<dbReference type="InterPro" id="IPR050701">
    <property type="entry name" value="Histone_Mod_Regulator"/>
</dbReference>
<dbReference type="InterPro" id="IPR013083">
    <property type="entry name" value="Znf_RING/FYVE/PHD"/>
</dbReference>
<dbReference type="GO" id="GO:0005634">
    <property type="term" value="C:nucleus"/>
    <property type="evidence" value="ECO:0007669"/>
    <property type="project" value="UniProtKB-SubCell"/>
</dbReference>
<keyword evidence="2" id="KW-0597">Phosphoprotein</keyword>
<dbReference type="AlphaFoldDB" id="A0AAN9VQB5"/>
<dbReference type="InterPro" id="IPR001965">
    <property type="entry name" value="Znf_PHD"/>
</dbReference>
<evidence type="ECO:0000259" key="10">
    <source>
        <dbReference type="PROSITE" id="PS50016"/>
    </source>
</evidence>
<dbReference type="Pfam" id="PF13831">
    <property type="entry name" value="PHD_2"/>
    <property type="match status" value="1"/>
</dbReference>
<organism evidence="12 13">
    <name type="scientific">Gryllus longicercus</name>
    <dbReference type="NCBI Taxonomy" id="2509291"/>
    <lineage>
        <taxon>Eukaryota</taxon>
        <taxon>Metazoa</taxon>
        <taxon>Ecdysozoa</taxon>
        <taxon>Arthropoda</taxon>
        <taxon>Hexapoda</taxon>
        <taxon>Insecta</taxon>
        <taxon>Pterygota</taxon>
        <taxon>Neoptera</taxon>
        <taxon>Polyneoptera</taxon>
        <taxon>Orthoptera</taxon>
        <taxon>Ensifera</taxon>
        <taxon>Gryllidea</taxon>
        <taxon>Grylloidea</taxon>
        <taxon>Gryllidae</taxon>
        <taxon>Gryllinae</taxon>
        <taxon>Gryllus</taxon>
    </lineage>
</organism>
<evidence type="ECO:0000259" key="11">
    <source>
        <dbReference type="PROSITE" id="PS51805"/>
    </source>
</evidence>
<protein>
    <recommendedName>
        <fullName evidence="14">Protein AF-10</fullName>
    </recommendedName>
</protein>
<dbReference type="CDD" id="cd20901">
    <property type="entry name" value="CC_AF10"/>
    <property type="match status" value="1"/>
</dbReference>
<evidence type="ECO:0008006" key="14">
    <source>
        <dbReference type="Google" id="ProtNLM"/>
    </source>
</evidence>
<evidence type="ECO:0000256" key="1">
    <source>
        <dbReference type="ARBA" id="ARBA00004123"/>
    </source>
</evidence>
<feature type="compositionally biased region" description="Low complexity" evidence="9">
    <location>
        <begin position="697"/>
        <end position="709"/>
    </location>
</feature>
<feature type="compositionally biased region" description="Polar residues" evidence="9">
    <location>
        <begin position="903"/>
        <end position="912"/>
    </location>
</feature>
<feature type="compositionally biased region" description="Polar residues" evidence="9">
    <location>
        <begin position="1047"/>
        <end position="1065"/>
    </location>
</feature>
<feature type="domain" description="PHD-type" evidence="10">
    <location>
        <begin position="5"/>
        <end position="57"/>
    </location>
</feature>
<feature type="compositionally biased region" description="Polar residues" evidence="9">
    <location>
        <begin position="404"/>
        <end position="415"/>
    </location>
</feature>
<dbReference type="SMART" id="SM00249">
    <property type="entry name" value="PHD"/>
    <property type="match status" value="2"/>
</dbReference>
<feature type="compositionally biased region" description="Polar residues" evidence="9">
    <location>
        <begin position="747"/>
        <end position="763"/>
    </location>
</feature>
<feature type="compositionally biased region" description="Polar residues" evidence="9">
    <location>
        <begin position="311"/>
        <end position="320"/>
    </location>
</feature>
<keyword evidence="6" id="KW-0862">Zinc</keyword>
<evidence type="ECO:0000256" key="3">
    <source>
        <dbReference type="ARBA" id="ARBA00022723"/>
    </source>
</evidence>
<accession>A0AAN9VQB5</accession>
<dbReference type="GO" id="GO:0008270">
    <property type="term" value="F:zinc ion binding"/>
    <property type="evidence" value="ECO:0007669"/>
    <property type="project" value="UniProtKB-KW"/>
</dbReference>
<proteinExistence type="predicted"/>
<dbReference type="CDD" id="cd15672">
    <property type="entry name" value="ePHD_AF10_like"/>
    <property type="match status" value="1"/>
</dbReference>
<evidence type="ECO:0000256" key="6">
    <source>
        <dbReference type="ARBA" id="ARBA00022833"/>
    </source>
</evidence>
<keyword evidence="5 8" id="KW-0863">Zinc-finger</keyword>
<dbReference type="EMBL" id="JAZDUA010000326">
    <property type="protein sequence ID" value="KAK7794623.1"/>
    <property type="molecule type" value="Genomic_DNA"/>
</dbReference>
<keyword evidence="7" id="KW-0539">Nucleus</keyword>
<dbReference type="SUPFAM" id="SSF57903">
    <property type="entry name" value="FYVE/PHD zinc finger"/>
    <property type="match status" value="1"/>
</dbReference>
<dbReference type="InterPro" id="IPR011011">
    <property type="entry name" value="Znf_FYVE_PHD"/>
</dbReference>
<feature type="region of interest" description="Disordered" evidence="9">
    <location>
        <begin position="511"/>
        <end position="576"/>
    </location>
</feature>
<dbReference type="PANTHER" id="PTHR13793">
    <property type="entry name" value="PHD FINGER PROTEINS"/>
    <property type="match status" value="1"/>
</dbReference>
<evidence type="ECO:0000256" key="7">
    <source>
        <dbReference type="ARBA" id="ARBA00023242"/>
    </source>
</evidence>
<comment type="subcellular location">
    <subcellularLocation>
        <location evidence="1">Nucleus</location>
    </subcellularLocation>
</comment>
<dbReference type="InterPro" id="IPR019787">
    <property type="entry name" value="Znf_PHD-finger"/>
</dbReference>
<dbReference type="PROSITE" id="PS51805">
    <property type="entry name" value="EPHD"/>
    <property type="match status" value="1"/>
</dbReference>
<feature type="region of interest" description="Disordered" evidence="9">
    <location>
        <begin position="195"/>
        <end position="278"/>
    </location>
</feature>
<dbReference type="PROSITE" id="PS50016">
    <property type="entry name" value="ZF_PHD_2"/>
    <property type="match status" value="1"/>
</dbReference>